<evidence type="ECO:0000256" key="3">
    <source>
        <dbReference type="ARBA" id="ARBA00022691"/>
    </source>
</evidence>
<evidence type="ECO:0000313" key="6">
    <source>
        <dbReference type="Proteomes" id="UP000463051"/>
    </source>
</evidence>
<dbReference type="GO" id="GO:0008757">
    <property type="term" value="F:S-adenosylmethionine-dependent methyltransferase activity"/>
    <property type="evidence" value="ECO:0007669"/>
    <property type="project" value="InterPro"/>
</dbReference>
<sequence>MKKSGIDLSLYKEEQMKRRIISFYQKYGASGFSDASRMMENDPEMYKFFVEHITINVTEFYRSPEQWKQLRNSIIPELILDTKKVNCWSAACSSGEEPYSLSMVFAYNFPGIQVSILATDLDSAILDQAQLAIYPQNVLRRLPLMLREGYLLPQGMEWKVASQIREQVEFRKHNLLSDPFGSDHDLILCRNVMIYFTEEAKHQIYARFSASLREGGFLFVGGTEQINNPGRYALEAVGSFFYRKKRTPGGTNEGNPRING</sequence>
<dbReference type="InterPro" id="IPR022641">
    <property type="entry name" value="CheR_N"/>
</dbReference>
<dbReference type="PROSITE" id="PS50123">
    <property type="entry name" value="CHER"/>
    <property type="match status" value="1"/>
</dbReference>
<keyword evidence="3" id="KW-0949">S-adenosyl-L-methionine</keyword>
<evidence type="ECO:0000259" key="4">
    <source>
        <dbReference type="PROSITE" id="PS50123"/>
    </source>
</evidence>
<organism evidence="5 6">
    <name type="scientific">Paenibacillus monticola</name>
    <dbReference type="NCBI Taxonomy" id="2666075"/>
    <lineage>
        <taxon>Bacteria</taxon>
        <taxon>Bacillati</taxon>
        <taxon>Bacillota</taxon>
        <taxon>Bacilli</taxon>
        <taxon>Bacillales</taxon>
        <taxon>Paenibacillaceae</taxon>
        <taxon>Paenibacillus</taxon>
    </lineage>
</organism>
<dbReference type="InterPro" id="IPR050903">
    <property type="entry name" value="Bact_Chemotaxis_MeTrfase"/>
</dbReference>
<keyword evidence="1" id="KW-0489">Methyltransferase</keyword>
<dbReference type="InterPro" id="IPR000780">
    <property type="entry name" value="CheR_MeTrfase"/>
</dbReference>
<dbReference type="EMBL" id="WJXB01000017">
    <property type="protein sequence ID" value="MRN56877.1"/>
    <property type="molecule type" value="Genomic_DNA"/>
</dbReference>
<dbReference type="PRINTS" id="PR00996">
    <property type="entry name" value="CHERMTFRASE"/>
</dbReference>
<accession>A0A7X2HB66</accession>
<dbReference type="PANTHER" id="PTHR24422:SF19">
    <property type="entry name" value="CHEMOTAXIS PROTEIN METHYLTRANSFERASE"/>
    <property type="match status" value="1"/>
</dbReference>
<evidence type="ECO:0000313" key="5">
    <source>
        <dbReference type="EMBL" id="MRN56877.1"/>
    </source>
</evidence>
<dbReference type="SMART" id="SM00138">
    <property type="entry name" value="MeTrc"/>
    <property type="match status" value="1"/>
</dbReference>
<dbReference type="SUPFAM" id="SSF53335">
    <property type="entry name" value="S-adenosyl-L-methionine-dependent methyltransferases"/>
    <property type="match status" value="1"/>
</dbReference>
<name>A0A7X2HB66_9BACL</name>
<dbReference type="InterPro" id="IPR029063">
    <property type="entry name" value="SAM-dependent_MTases_sf"/>
</dbReference>
<gene>
    <name evidence="5" type="ORF">GJB61_28405</name>
</gene>
<reference evidence="5 6" key="1">
    <citation type="submission" date="2019-11" db="EMBL/GenBank/DDBJ databases">
        <title>Paenibacillus monticola sp. nov., a novel PGPR strain isolated from mountain sample in China.</title>
        <authorList>
            <person name="Zhao Q."/>
            <person name="Li H.-P."/>
            <person name="Zhang J.-L."/>
        </authorList>
    </citation>
    <scope>NUCLEOTIDE SEQUENCE [LARGE SCALE GENOMIC DNA]</scope>
    <source>
        <strain evidence="5 6">LC-T2</strain>
    </source>
</reference>
<keyword evidence="6" id="KW-1185">Reference proteome</keyword>
<dbReference type="Proteomes" id="UP000463051">
    <property type="component" value="Unassembled WGS sequence"/>
</dbReference>
<proteinExistence type="predicted"/>
<evidence type="ECO:0000256" key="2">
    <source>
        <dbReference type="ARBA" id="ARBA00022679"/>
    </source>
</evidence>
<dbReference type="PANTHER" id="PTHR24422">
    <property type="entry name" value="CHEMOTAXIS PROTEIN METHYLTRANSFERASE"/>
    <property type="match status" value="1"/>
</dbReference>
<dbReference type="Pfam" id="PF01739">
    <property type="entry name" value="CheR"/>
    <property type="match status" value="1"/>
</dbReference>
<feature type="domain" description="CheR-type methyltransferase" evidence="4">
    <location>
        <begin position="1"/>
        <end position="247"/>
    </location>
</feature>
<keyword evidence="2" id="KW-0808">Transferase</keyword>
<dbReference type="InterPro" id="IPR022642">
    <property type="entry name" value="CheR_C"/>
</dbReference>
<dbReference type="Pfam" id="PF03705">
    <property type="entry name" value="CheR_N"/>
    <property type="match status" value="1"/>
</dbReference>
<protein>
    <submittedName>
        <fullName evidence="5">Chemotaxis protein CheR</fullName>
    </submittedName>
</protein>
<dbReference type="SUPFAM" id="SSF47757">
    <property type="entry name" value="Chemotaxis receptor methyltransferase CheR, N-terminal domain"/>
    <property type="match status" value="1"/>
</dbReference>
<comment type="caution">
    <text evidence="5">The sequence shown here is derived from an EMBL/GenBank/DDBJ whole genome shotgun (WGS) entry which is preliminary data.</text>
</comment>
<dbReference type="AlphaFoldDB" id="A0A7X2HB66"/>
<evidence type="ECO:0000256" key="1">
    <source>
        <dbReference type="ARBA" id="ARBA00022603"/>
    </source>
</evidence>
<dbReference type="Gene3D" id="3.40.50.150">
    <property type="entry name" value="Vaccinia Virus protein VP39"/>
    <property type="match status" value="1"/>
</dbReference>
<dbReference type="GO" id="GO:0032259">
    <property type="term" value="P:methylation"/>
    <property type="evidence" value="ECO:0007669"/>
    <property type="project" value="UniProtKB-KW"/>
</dbReference>